<evidence type="ECO:0000259" key="11">
    <source>
        <dbReference type="Pfam" id="PF03900"/>
    </source>
</evidence>
<dbReference type="FunFam" id="3.40.190.10:FF:000005">
    <property type="entry name" value="Porphobilinogen deaminase"/>
    <property type="match status" value="1"/>
</dbReference>
<keyword evidence="7" id="KW-0627">Porphyrin biosynthesis</keyword>
<evidence type="ECO:0000313" key="13">
    <source>
        <dbReference type="Proteomes" id="UP000471147"/>
    </source>
</evidence>
<dbReference type="Gene3D" id="3.40.190.10">
    <property type="entry name" value="Periplasmic binding protein-like II"/>
    <property type="match status" value="2"/>
</dbReference>
<dbReference type="InterPro" id="IPR000860">
    <property type="entry name" value="HemC"/>
</dbReference>
<dbReference type="PANTHER" id="PTHR11557:SF0">
    <property type="entry name" value="PORPHOBILINOGEN DEAMINASE"/>
    <property type="match status" value="1"/>
</dbReference>
<protein>
    <recommendedName>
        <fullName evidence="9">Hydroxymethylbilane synthase</fullName>
        <ecNumber evidence="9">2.5.1.61</ecNumber>
    </recommendedName>
</protein>
<dbReference type="SUPFAM" id="SSF53850">
    <property type="entry name" value="Periplasmic binding protein-like II"/>
    <property type="match status" value="1"/>
</dbReference>
<dbReference type="InterPro" id="IPR036803">
    <property type="entry name" value="Porphobilinogen_deaminase_C_sf"/>
</dbReference>
<sequence length="317" mass="33878">MTVPDFTSLSPLRIGTRRSPLALAQAEMAAAAIRLAHGFAEDAVILVPMLSMGDKIQDRPLSEIGGKALWTKELERALVEDEIDIAVHSMKDVETVRSPLFILSAMLPRADVRDRLIGARSIEELPHQAKVGTSSPRRAAQLKALRPDLVTVPIRGNVATRLAQVDAGEFDATLLAAAGLDRLGQSDVGTNLAPETILPAAAQGAIGIDHLAKRDDLALLLQPVNAWATFTAVSAERAFLEALGGNCHSPVAAHATCSVATIVLRGEILAEDGSERQCGSLEFAVDDSEGPPRLATELLERSSDRLRRLFMSSRPNP</sequence>
<evidence type="ECO:0000256" key="8">
    <source>
        <dbReference type="ARBA" id="ARBA00048169"/>
    </source>
</evidence>
<name>A0A6I4LYY4_9SPHN</name>
<dbReference type="PROSITE" id="PS00533">
    <property type="entry name" value="PORPHOBILINOGEN_DEAM"/>
    <property type="match status" value="1"/>
</dbReference>
<dbReference type="SUPFAM" id="SSF54782">
    <property type="entry name" value="Porphobilinogen deaminase (hydroxymethylbilane synthase), C-terminal domain"/>
    <property type="match status" value="1"/>
</dbReference>
<proteinExistence type="inferred from homology"/>
<reference evidence="12 13" key="1">
    <citation type="submission" date="2019-01" db="EMBL/GenBank/DDBJ databases">
        <title>Sphingorhabdus lacus sp.nov., isolated from an oligotrophic freshwater lake.</title>
        <authorList>
            <person name="Park M."/>
        </authorList>
    </citation>
    <scope>NUCLEOTIDE SEQUENCE [LARGE SCALE GENOMIC DNA]</scope>
    <source>
        <strain evidence="12 13">IMCC26285</strain>
    </source>
</reference>
<dbReference type="InterPro" id="IPR022418">
    <property type="entry name" value="Porphobilinogen_deaminase_C"/>
</dbReference>
<organism evidence="12 13">
    <name type="scientific">Sphingorhabdus profundilacus</name>
    <dbReference type="NCBI Taxonomy" id="2509718"/>
    <lineage>
        <taxon>Bacteria</taxon>
        <taxon>Pseudomonadati</taxon>
        <taxon>Pseudomonadota</taxon>
        <taxon>Alphaproteobacteria</taxon>
        <taxon>Sphingomonadales</taxon>
        <taxon>Sphingomonadaceae</taxon>
        <taxon>Sphingorhabdus</taxon>
    </lineage>
</organism>
<comment type="function">
    <text evidence="2">Tetrapolymerization of the monopyrrole PBG into the hydroxymethylbilane pre-uroporphyrinogen in several discrete steps.</text>
</comment>
<comment type="subunit">
    <text evidence="5">Monomer.</text>
</comment>
<dbReference type="PANTHER" id="PTHR11557">
    <property type="entry name" value="PORPHOBILINOGEN DEAMINASE"/>
    <property type="match status" value="1"/>
</dbReference>
<dbReference type="PRINTS" id="PR00151">
    <property type="entry name" value="PORPHBDMNASE"/>
</dbReference>
<comment type="pathway">
    <text evidence="3">Porphyrin-containing compound metabolism; protoporphyrin-IX biosynthesis; coproporphyrinogen-III from 5-aminolevulinate: step 2/4.</text>
</comment>
<accession>A0A6I4LYY4</accession>
<evidence type="ECO:0000256" key="5">
    <source>
        <dbReference type="ARBA" id="ARBA00011245"/>
    </source>
</evidence>
<evidence type="ECO:0000256" key="6">
    <source>
        <dbReference type="ARBA" id="ARBA00022679"/>
    </source>
</evidence>
<comment type="caution">
    <text evidence="12">The sequence shown here is derived from an EMBL/GenBank/DDBJ whole genome shotgun (WGS) entry which is preliminary data.</text>
</comment>
<evidence type="ECO:0000256" key="3">
    <source>
        <dbReference type="ARBA" id="ARBA00004735"/>
    </source>
</evidence>
<dbReference type="Proteomes" id="UP000471147">
    <property type="component" value="Unassembled WGS sequence"/>
</dbReference>
<comment type="similarity">
    <text evidence="4">Belongs to the HMBS family.</text>
</comment>
<dbReference type="NCBIfam" id="TIGR00212">
    <property type="entry name" value="hemC"/>
    <property type="match status" value="1"/>
</dbReference>
<dbReference type="UniPathway" id="UPA00251">
    <property type="reaction ID" value="UER00319"/>
</dbReference>
<evidence type="ECO:0000256" key="2">
    <source>
        <dbReference type="ARBA" id="ARBA00002869"/>
    </source>
</evidence>
<dbReference type="Gene3D" id="3.30.160.40">
    <property type="entry name" value="Porphobilinogen deaminase, C-terminal domain"/>
    <property type="match status" value="1"/>
</dbReference>
<dbReference type="GO" id="GO:0005737">
    <property type="term" value="C:cytoplasm"/>
    <property type="evidence" value="ECO:0007669"/>
    <property type="project" value="UniProtKB-UniRule"/>
</dbReference>
<feature type="domain" description="Porphobilinogen deaminase C-terminal" evidence="11">
    <location>
        <begin position="231"/>
        <end position="283"/>
    </location>
</feature>
<dbReference type="GO" id="GO:0006782">
    <property type="term" value="P:protoporphyrinogen IX biosynthetic process"/>
    <property type="evidence" value="ECO:0007669"/>
    <property type="project" value="UniProtKB-UniPathway"/>
</dbReference>
<dbReference type="Pfam" id="PF03900">
    <property type="entry name" value="Porphobil_deamC"/>
    <property type="match status" value="1"/>
</dbReference>
<dbReference type="EMBL" id="SDWJ01000002">
    <property type="protein sequence ID" value="MVZ98777.1"/>
    <property type="molecule type" value="Genomic_DNA"/>
</dbReference>
<dbReference type="InterPro" id="IPR022419">
    <property type="entry name" value="Porphobilin_deaminase_cofac_BS"/>
</dbReference>
<dbReference type="Pfam" id="PF01379">
    <property type="entry name" value="Porphobil_deam"/>
    <property type="match status" value="1"/>
</dbReference>
<dbReference type="EC" id="2.5.1.61" evidence="9"/>
<keyword evidence="6 12" id="KW-0808">Transferase</keyword>
<evidence type="ECO:0000256" key="9">
    <source>
        <dbReference type="NCBIfam" id="TIGR00212"/>
    </source>
</evidence>
<dbReference type="RefSeq" id="WP_160354633.1">
    <property type="nucleotide sequence ID" value="NZ_SDWJ01000002.1"/>
</dbReference>
<evidence type="ECO:0000256" key="1">
    <source>
        <dbReference type="ARBA" id="ARBA00001916"/>
    </source>
</evidence>
<evidence type="ECO:0000256" key="4">
    <source>
        <dbReference type="ARBA" id="ARBA00005638"/>
    </source>
</evidence>
<comment type="catalytic activity">
    <reaction evidence="8">
        <text>4 porphobilinogen + H2O = hydroxymethylbilane + 4 NH4(+)</text>
        <dbReference type="Rhea" id="RHEA:13185"/>
        <dbReference type="ChEBI" id="CHEBI:15377"/>
        <dbReference type="ChEBI" id="CHEBI:28938"/>
        <dbReference type="ChEBI" id="CHEBI:57845"/>
        <dbReference type="ChEBI" id="CHEBI:58126"/>
        <dbReference type="EC" id="2.5.1.61"/>
    </reaction>
</comment>
<evidence type="ECO:0000313" key="12">
    <source>
        <dbReference type="EMBL" id="MVZ98777.1"/>
    </source>
</evidence>
<gene>
    <name evidence="12" type="ORF">EUU23_13875</name>
</gene>
<evidence type="ECO:0000256" key="7">
    <source>
        <dbReference type="ARBA" id="ARBA00023244"/>
    </source>
</evidence>
<dbReference type="AlphaFoldDB" id="A0A6I4LYY4"/>
<dbReference type="InterPro" id="IPR022417">
    <property type="entry name" value="Porphobilin_deaminase_N"/>
</dbReference>
<dbReference type="PIRSF" id="PIRSF001438">
    <property type="entry name" value="4pyrrol_synth_OHMeBilane_synth"/>
    <property type="match status" value="1"/>
</dbReference>
<evidence type="ECO:0000259" key="10">
    <source>
        <dbReference type="Pfam" id="PF01379"/>
    </source>
</evidence>
<dbReference type="GO" id="GO:0004418">
    <property type="term" value="F:hydroxymethylbilane synthase activity"/>
    <property type="evidence" value="ECO:0007669"/>
    <property type="project" value="UniProtKB-UniRule"/>
</dbReference>
<feature type="domain" description="Porphobilinogen deaminase N-terminal" evidence="10">
    <location>
        <begin position="12"/>
        <end position="216"/>
    </location>
</feature>
<dbReference type="OrthoDB" id="9810298at2"/>
<comment type="cofactor">
    <cofactor evidence="1">
        <name>dipyrromethane</name>
        <dbReference type="ChEBI" id="CHEBI:60342"/>
    </cofactor>
</comment>
<keyword evidence="13" id="KW-1185">Reference proteome</keyword>